<reference evidence="2" key="1">
    <citation type="submission" date="2020-08" db="EMBL/GenBank/DDBJ databases">
        <title>Genomic Encyclopedia of Type Strains, Phase IV (KMG-V): Genome sequencing to study the core and pangenomes of soil and plant-associated prokaryotes.</title>
        <authorList>
            <person name="Whitman W."/>
        </authorList>
    </citation>
    <scope>NUCLEOTIDE SEQUENCE [LARGE SCALE GENOMIC DNA]</scope>
    <source>
        <strain evidence="2">M8UP27</strain>
    </source>
</reference>
<accession>A0A7W8IHD9</accession>
<evidence type="ECO:0008006" key="4">
    <source>
        <dbReference type="Google" id="ProtNLM"/>
    </source>
</evidence>
<organism evidence="2 3">
    <name type="scientific">Tunturiibacter empetritectus</name>
    <dbReference type="NCBI Taxonomy" id="3069691"/>
    <lineage>
        <taxon>Bacteria</taxon>
        <taxon>Pseudomonadati</taxon>
        <taxon>Acidobacteriota</taxon>
        <taxon>Terriglobia</taxon>
        <taxon>Terriglobales</taxon>
        <taxon>Acidobacteriaceae</taxon>
        <taxon>Tunturiibacter</taxon>
    </lineage>
</organism>
<name>A0A7W8IHD9_9BACT</name>
<keyword evidence="1" id="KW-0472">Membrane</keyword>
<keyword evidence="1" id="KW-1133">Transmembrane helix</keyword>
<feature type="transmembrane region" description="Helical" evidence="1">
    <location>
        <begin position="6"/>
        <end position="27"/>
    </location>
</feature>
<evidence type="ECO:0000313" key="3">
    <source>
        <dbReference type="Proteomes" id="UP000568106"/>
    </source>
</evidence>
<dbReference type="EMBL" id="JACHDY010000001">
    <property type="protein sequence ID" value="MBB5316283.1"/>
    <property type="molecule type" value="Genomic_DNA"/>
</dbReference>
<feature type="transmembrane region" description="Helical" evidence="1">
    <location>
        <begin position="48"/>
        <end position="70"/>
    </location>
</feature>
<dbReference type="Proteomes" id="UP000568106">
    <property type="component" value="Unassembled WGS sequence"/>
</dbReference>
<evidence type="ECO:0000313" key="2">
    <source>
        <dbReference type="EMBL" id="MBB5316283.1"/>
    </source>
</evidence>
<proteinExistence type="predicted"/>
<protein>
    <recommendedName>
        <fullName evidence="4">DUF3185 domain-containing protein</fullName>
    </recommendedName>
</protein>
<keyword evidence="1" id="KW-0812">Transmembrane</keyword>
<comment type="caution">
    <text evidence="2">The sequence shown here is derived from an EMBL/GenBank/DDBJ whole genome shotgun (WGS) entry which is preliminary data.</text>
</comment>
<evidence type="ECO:0000256" key="1">
    <source>
        <dbReference type="SAM" id="Phobius"/>
    </source>
</evidence>
<sequence>MKAATIVGILLIVLGIIGYATGGLSFTHEKKVVDAGPIQISRKTQDTLPLSPILSTIALIAGLGLVVVGARSK</sequence>
<gene>
    <name evidence="2" type="ORF">HDF09_000933</name>
</gene>
<dbReference type="AlphaFoldDB" id="A0A7W8IHD9"/>
<keyword evidence="3" id="KW-1185">Reference proteome</keyword>